<dbReference type="EC" id="2.1.1.77" evidence="3 9"/>
<reference evidence="11" key="2">
    <citation type="journal article" date="2017" name="Genome Biol. Evol.">
        <title>Comparative genomic analysis identifies a Campylobacter clade deficient in selenium metabolism.</title>
        <authorList>
            <person name="Miller W.G."/>
            <person name="Yee E."/>
            <person name="Lopes B.S."/>
            <person name="Chapman M.H."/>
            <person name="Huynh S."/>
            <person name="Bono J.L."/>
            <person name="Parker C.T."/>
            <person name="Strachan N.J.C."/>
            <person name="Forbes K.J."/>
        </authorList>
    </citation>
    <scope>NUCLEOTIDE SEQUENCE [LARGE SCALE GENOMIC DNA]</scope>
    <source>
        <strain evidence="11">NCTC 13004</strain>
    </source>
</reference>
<keyword evidence="6 10" id="KW-0489">Methyltransferase</keyword>
<evidence type="ECO:0000256" key="3">
    <source>
        <dbReference type="ARBA" id="ARBA00011890"/>
    </source>
</evidence>
<keyword evidence="5" id="KW-0963">Cytoplasm</keyword>
<dbReference type="SUPFAM" id="SSF53335">
    <property type="entry name" value="S-adenosyl-L-methionine-dependent methyltransferases"/>
    <property type="match status" value="1"/>
</dbReference>
<keyword evidence="7 10" id="KW-0808">Transferase</keyword>
<evidence type="ECO:0000256" key="1">
    <source>
        <dbReference type="ARBA" id="ARBA00004496"/>
    </source>
</evidence>
<evidence type="ECO:0000256" key="9">
    <source>
        <dbReference type="NCBIfam" id="TIGR00080"/>
    </source>
</evidence>
<proteinExistence type="inferred from homology"/>
<dbReference type="Proteomes" id="UP000202031">
    <property type="component" value="Chromosome"/>
</dbReference>
<reference evidence="11" key="1">
    <citation type="journal article" date="2017" name="Genome Biol. Evol.">
        <title>Comparative Genomic Analysis Identifies a Campylobacter Clade Deficient in Selenium Metabolism.</title>
        <authorList>
            <person name="Miller W.G."/>
            <person name="Yee E."/>
            <person name="Lopes B.S."/>
            <person name="Chapman M.H."/>
            <person name="Huynh S."/>
            <person name="Bono J.L."/>
            <person name="Parker C.T."/>
            <person name="Strachan N.J.C."/>
            <person name="Forbes K.J."/>
        </authorList>
    </citation>
    <scope>NUCLEOTIDE SEQUENCE [LARGE SCALE GENOMIC DNA]</scope>
    <source>
        <strain evidence="11">NCTC 13004</strain>
    </source>
</reference>
<dbReference type="PROSITE" id="PS01279">
    <property type="entry name" value="PCMT"/>
    <property type="match status" value="1"/>
</dbReference>
<evidence type="ECO:0000256" key="2">
    <source>
        <dbReference type="ARBA" id="ARBA00005369"/>
    </source>
</evidence>
<evidence type="ECO:0000313" key="11">
    <source>
        <dbReference type="Proteomes" id="UP000202031"/>
    </source>
</evidence>
<dbReference type="GeneID" id="46922060"/>
<organism evidence="10 11">
    <name type="scientific">Campylobacter lanienae NCTC 13004</name>
    <dbReference type="NCBI Taxonomy" id="1031753"/>
    <lineage>
        <taxon>Bacteria</taxon>
        <taxon>Pseudomonadati</taxon>
        <taxon>Campylobacterota</taxon>
        <taxon>Epsilonproteobacteria</taxon>
        <taxon>Campylobacterales</taxon>
        <taxon>Campylobacteraceae</taxon>
        <taxon>Campylobacter</taxon>
    </lineage>
</organism>
<dbReference type="EMBL" id="CP015578">
    <property type="protein sequence ID" value="ARQ98307.1"/>
    <property type="molecule type" value="Genomic_DNA"/>
</dbReference>
<dbReference type="KEGG" id="clx:CLAN_1599"/>
<dbReference type="CDD" id="cd02440">
    <property type="entry name" value="AdoMet_MTases"/>
    <property type="match status" value="1"/>
</dbReference>
<dbReference type="InterPro" id="IPR029063">
    <property type="entry name" value="SAM-dependent_MTases_sf"/>
</dbReference>
<evidence type="ECO:0000313" key="10">
    <source>
        <dbReference type="EMBL" id="ARQ98307.1"/>
    </source>
</evidence>
<dbReference type="NCBIfam" id="NF001453">
    <property type="entry name" value="PRK00312.1"/>
    <property type="match status" value="1"/>
</dbReference>
<keyword evidence="8" id="KW-0949">S-adenosyl-L-methionine</keyword>
<dbReference type="GO" id="GO:0030091">
    <property type="term" value="P:protein repair"/>
    <property type="evidence" value="ECO:0007669"/>
    <property type="project" value="UniProtKB-UniRule"/>
</dbReference>
<dbReference type="GO" id="GO:0032259">
    <property type="term" value="P:methylation"/>
    <property type="evidence" value="ECO:0007669"/>
    <property type="project" value="UniProtKB-KW"/>
</dbReference>
<evidence type="ECO:0000256" key="8">
    <source>
        <dbReference type="ARBA" id="ARBA00022691"/>
    </source>
</evidence>
<dbReference type="GO" id="GO:0004719">
    <property type="term" value="F:protein-L-isoaspartate (D-aspartate) O-methyltransferase activity"/>
    <property type="evidence" value="ECO:0007669"/>
    <property type="project" value="UniProtKB-UniRule"/>
</dbReference>
<dbReference type="NCBIfam" id="TIGR00080">
    <property type="entry name" value="pimt"/>
    <property type="match status" value="1"/>
</dbReference>
<dbReference type="RefSeq" id="WP_096013727.1">
    <property type="nucleotide sequence ID" value="NZ_CP015578.1"/>
</dbReference>
<dbReference type="Gene3D" id="3.40.50.150">
    <property type="entry name" value="Vaccinia Virus protein VP39"/>
    <property type="match status" value="1"/>
</dbReference>
<sequence length="211" mass="23499">MDNLERVKCQTMSDEIANLVELSPMVYNAFSNTPRTPFVPVSINAFKLDAHPIGGNQWISSPLTVAKMTMALKAENCDNILEIGCGSGYQAAILAKIARRVFSVERIEALANSAKSLMKNLGINNVFIRFDDGNLGWRSYAPYDRIILSCFCQSVPDRLFDQLKDDGILVAPVAKDNKQYITQYKKSNGQIISQILDECVFVPLLDGTEQR</sequence>
<evidence type="ECO:0000256" key="4">
    <source>
        <dbReference type="ARBA" id="ARBA00013346"/>
    </source>
</evidence>
<dbReference type="GO" id="GO:0005737">
    <property type="term" value="C:cytoplasm"/>
    <property type="evidence" value="ECO:0007669"/>
    <property type="project" value="UniProtKB-SubCell"/>
</dbReference>
<name>A0A1X9SPX5_9BACT</name>
<dbReference type="PANTHER" id="PTHR11579:SF0">
    <property type="entry name" value="PROTEIN-L-ISOASPARTATE(D-ASPARTATE) O-METHYLTRANSFERASE"/>
    <property type="match status" value="1"/>
</dbReference>
<dbReference type="InterPro" id="IPR000682">
    <property type="entry name" value="PCMT"/>
</dbReference>
<gene>
    <name evidence="10" type="primary">pcm</name>
    <name evidence="10" type="ORF">CLAN_1599</name>
</gene>
<dbReference type="Pfam" id="PF01135">
    <property type="entry name" value="PCMT"/>
    <property type="match status" value="1"/>
</dbReference>
<dbReference type="AlphaFoldDB" id="A0A1X9SPX5"/>
<comment type="subcellular location">
    <subcellularLocation>
        <location evidence="1">Cytoplasm</location>
    </subcellularLocation>
</comment>
<evidence type="ECO:0000256" key="7">
    <source>
        <dbReference type="ARBA" id="ARBA00022679"/>
    </source>
</evidence>
<protein>
    <recommendedName>
        <fullName evidence="4 9">Protein-L-isoaspartate O-methyltransferase</fullName>
        <ecNumber evidence="3 9">2.1.1.77</ecNumber>
    </recommendedName>
</protein>
<evidence type="ECO:0000256" key="6">
    <source>
        <dbReference type="ARBA" id="ARBA00022603"/>
    </source>
</evidence>
<dbReference type="PANTHER" id="PTHR11579">
    <property type="entry name" value="PROTEIN-L-ISOASPARTATE O-METHYLTRANSFERASE"/>
    <property type="match status" value="1"/>
</dbReference>
<evidence type="ECO:0000256" key="5">
    <source>
        <dbReference type="ARBA" id="ARBA00022490"/>
    </source>
</evidence>
<accession>A0A1X9SPX5</accession>
<comment type="similarity">
    <text evidence="2">Belongs to the methyltransferase superfamily. L-isoaspartyl/D-aspartyl protein methyltransferase family.</text>
</comment>